<feature type="transmembrane region" description="Helical" evidence="1">
    <location>
        <begin position="255"/>
        <end position="276"/>
    </location>
</feature>
<keyword evidence="1" id="KW-0472">Membrane</keyword>
<feature type="transmembrane region" description="Helical" evidence="1">
    <location>
        <begin position="63"/>
        <end position="80"/>
    </location>
</feature>
<dbReference type="GO" id="GO:0006508">
    <property type="term" value="P:proteolysis"/>
    <property type="evidence" value="ECO:0007669"/>
    <property type="project" value="UniProtKB-KW"/>
</dbReference>
<feature type="transmembrane region" description="Helical" evidence="1">
    <location>
        <begin position="179"/>
        <end position="210"/>
    </location>
</feature>
<keyword evidence="3" id="KW-0645">Protease</keyword>
<keyword evidence="1" id="KW-0812">Transmembrane</keyword>
<dbReference type="GO" id="GO:0080120">
    <property type="term" value="P:CAAX-box protein maturation"/>
    <property type="evidence" value="ECO:0007669"/>
    <property type="project" value="UniProtKB-ARBA"/>
</dbReference>
<dbReference type="Proteomes" id="UP000254235">
    <property type="component" value="Unassembled WGS sequence"/>
</dbReference>
<organism evidence="3 4">
    <name type="scientific">Prevotella pallens</name>
    <dbReference type="NCBI Taxonomy" id="60133"/>
    <lineage>
        <taxon>Bacteria</taxon>
        <taxon>Pseudomonadati</taxon>
        <taxon>Bacteroidota</taxon>
        <taxon>Bacteroidia</taxon>
        <taxon>Bacteroidales</taxon>
        <taxon>Prevotellaceae</taxon>
        <taxon>Prevotella</taxon>
    </lineage>
</organism>
<accession>A0A379EXU2</accession>
<protein>
    <submittedName>
        <fullName evidence="3">CAAX prenyl protease-related protein</fullName>
    </submittedName>
</protein>
<dbReference type="OrthoDB" id="158986at2"/>
<evidence type="ECO:0000256" key="1">
    <source>
        <dbReference type="SAM" id="Phobius"/>
    </source>
</evidence>
<evidence type="ECO:0000259" key="2">
    <source>
        <dbReference type="Pfam" id="PF02517"/>
    </source>
</evidence>
<dbReference type="PANTHER" id="PTHR36435">
    <property type="entry name" value="SLR1288 PROTEIN"/>
    <property type="match status" value="1"/>
</dbReference>
<dbReference type="AlphaFoldDB" id="A0A379EXU2"/>
<keyword evidence="1" id="KW-1133">Transmembrane helix</keyword>
<dbReference type="RefSeq" id="WP_115082616.1">
    <property type="nucleotide sequence ID" value="NZ_CAUUOQ010000063.1"/>
</dbReference>
<dbReference type="GO" id="GO:0004175">
    <property type="term" value="F:endopeptidase activity"/>
    <property type="evidence" value="ECO:0007669"/>
    <property type="project" value="UniProtKB-ARBA"/>
</dbReference>
<feature type="transmembrane region" description="Helical" evidence="1">
    <location>
        <begin position="100"/>
        <end position="118"/>
    </location>
</feature>
<dbReference type="InterPro" id="IPR003675">
    <property type="entry name" value="Rce1/LyrA-like_dom"/>
</dbReference>
<keyword evidence="3" id="KW-0378">Hydrolase</keyword>
<dbReference type="PANTHER" id="PTHR36435:SF1">
    <property type="entry name" value="CAAX AMINO TERMINAL PROTEASE FAMILY PROTEIN"/>
    <property type="match status" value="1"/>
</dbReference>
<feature type="domain" description="CAAX prenyl protease 2/Lysostaphin resistance protein A-like" evidence="2">
    <location>
        <begin position="141"/>
        <end position="229"/>
    </location>
</feature>
<proteinExistence type="predicted"/>
<dbReference type="EMBL" id="UGTP01000001">
    <property type="protein sequence ID" value="SUC11210.1"/>
    <property type="molecule type" value="Genomic_DNA"/>
</dbReference>
<evidence type="ECO:0000313" key="4">
    <source>
        <dbReference type="Proteomes" id="UP000254235"/>
    </source>
</evidence>
<feature type="transmembrane region" description="Helical" evidence="1">
    <location>
        <begin position="216"/>
        <end position="234"/>
    </location>
</feature>
<dbReference type="GeneID" id="78569804"/>
<feature type="transmembrane region" description="Helical" evidence="1">
    <location>
        <begin position="15"/>
        <end position="43"/>
    </location>
</feature>
<evidence type="ECO:0000313" key="3">
    <source>
        <dbReference type="EMBL" id="SUC11210.1"/>
    </source>
</evidence>
<dbReference type="InterPro" id="IPR052710">
    <property type="entry name" value="CAAX_protease"/>
</dbReference>
<reference evidence="3 4" key="1">
    <citation type="submission" date="2018-06" db="EMBL/GenBank/DDBJ databases">
        <authorList>
            <consortium name="Pathogen Informatics"/>
            <person name="Doyle S."/>
        </authorList>
    </citation>
    <scope>NUCLEOTIDE SEQUENCE [LARGE SCALE GENOMIC DNA]</scope>
    <source>
        <strain evidence="3 4">NCTC13043</strain>
    </source>
</reference>
<dbReference type="Pfam" id="PF02517">
    <property type="entry name" value="Rce1-like"/>
    <property type="match status" value="1"/>
</dbReference>
<name>A0A379EXU2_9BACT</name>
<gene>
    <name evidence="3" type="ORF">NCTC13043_00053</name>
</gene>
<sequence length="283" mass="31899">MKKTINVQNNILKNLLYAALFVALFIVIHAVFEFGTIAIYAYLKGLDLFNVAQSMQSGKYSDVLIAANLLSSVAAILIYIKMKWAPISRTYLQTKPWGVLFWAAMLSIGIILPAQFVYEKLQITMSDNMTQLFEGIMRQPLGYLVVGILAPIAEELIFRGAILRVLLNTFEHKGRWIAIALTALIFAFIHGNIAQGVHAFIIGLALGWMYMRTKSVLPGIVLHWVNNTIAYLMFNLMPHMADGKLIDYFHGSERSMYLGLLFSFCILVPALFQLSIRMKQANK</sequence>